<dbReference type="RefSeq" id="WP_232716262.1">
    <property type="nucleotide sequence ID" value="NZ_CANMPF010000012.1"/>
</dbReference>
<dbReference type="Proteomes" id="UP000198767">
    <property type="component" value="Unassembled WGS sequence"/>
</dbReference>
<reference evidence="1 2" key="1">
    <citation type="submission" date="2016-10" db="EMBL/GenBank/DDBJ databases">
        <authorList>
            <person name="de Groot N.N."/>
        </authorList>
    </citation>
    <scope>NUCLEOTIDE SEQUENCE [LARGE SCALE GENOMIC DNA]</scope>
    <source>
        <strain evidence="1 2">U95</strain>
    </source>
</reference>
<organism evidence="1 2">
    <name type="scientific">Epibacterium ulvae</name>
    <dbReference type="NCBI Taxonomy" id="1156985"/>
    <lineage>
        <taxon>Bacteria</taxon>
        <taxon>Pseudomonadati</taxon>
        <taxon>Pseudomonadota</taxon>
        <taxon>Alphaproteobacteria</taxon>
        <taxon>Rhodobacterales</taxon>
        <taxon>Roseobacteraceae</taxon>
        <taxon>Epibacterium</taxon>
    </lineage>
</organism>
<sequence length="131" mass="14913">MTLSDRHVYVSHAVSETTHAEVLLEQSKDLLRSLMNSIQSLRQEVECWHDMLKTSLDLDPELMEQKPYVSKLESLIRECHKVERTLVEQLRTAAGAEDAGFDAEAARVQLMGRLARLQEHEDQTKLPDDAG</sequence>
<dbReference type="STRING" id="1156985.SAMN04488118_11268"/>
<keyword evidence="2" id="KW-1185">Reference proteome</keyword>
<dbReference type="EMBL" id="FMWG01000012">
    <property type="protein sequence ID" value="SCZ71620.1"/>
    <property type="molecule type" value="Genomic_DNA"/>
</dbReference>
<gene>
    <name evidence="1" type="ORF">SAMN04488118_11268</name>
</gene>
<evidence type="ECO:0000313" key="2">
    <source>
        <dbReference type="Proteomes" id="UP000198767"/>
    </source>
</evidence>
<protein>
    <submittedName>
        <fullName evidence="1">Uncharacterized protein</fullName>
    </submittedName>
</protein>
<evidence type="ECO:0000313" key="1">
    <source>
        <dbReference type="EMBL" id="SCZ71620.1"/>
    </source>
</evidence>
<proteinExistence type="predicted"/>
<name>A0A1G5RCW6_9RHOB</name>
<accession>A0A1G5RCW6</accession>
<dbReference type="AlphaFoldDB" id="A0A1G5RCW6"/>